<dbReference type="Proteomes" id="UP001732720">
    <property type="component" value="Chromosome 14"/>
</dbReference>
<evidence type="ECO:0000313" key="2">
    <source>
        <dbReference type="RefSeq" id="XP_073911266.1"/>
    </source>
</evidence>
<protein>
    <submittedName>
        <fullName evidence="2">Uncharacterized protein C8orf58 homolog isoform X1</fullName>
    </submittedName>
</protein>
<organism evidence="1 2">
    <name type="scientific">Castor canadensis</name>
    <name type="common">American beaver</name>
    <dbReference type="NCBI Taxonomy" id="51338"/>
    <lineage>
        <taxon>Eukaryota</taxon>
        <taxon>Metazoa</taxon>
        <taxon>Chordata</taxon>
        <taxon>Craniata</taxon>
        <taxon>Vertebrata</taxon>
        <taxon>Euteleostomi</taxon>
        <taxon>Mammalia</taxon>
        <taxon>Eutheria</taxon>
        <taxon>Euarchontoglires</taxon>
        <taxon>Glires</taxon>
        <taxon>Rodentia</taxon>
        <taxon>Castorimorpha</taxon>
        <taxon>Castoridae</taxon>
        <taxon>Castor</taxon>
    </lineage>
</organism>
<reference evidence="2" key="1">
    <citation type="submission" date="2025-08" db="UniProtKB">
        <authorList>
            <consortium name="RefSeq"/>
        </authorList>
    </citation>
    <scope>IDENTIFICATION</scope>
</reference>
<dbReference type="RefSeq" id="XP_073911266.1">
    <property type="nucleotide sequence ID" value="XM_074055165.1"/>
</dbReference>
<gene>
    <name evidence="2" type="primary">C14H8orf58</name>
</gene>
<sequence length="544" mass="58407">MGRVGGFICSPDTAPCSRCAGTILLLTLLDFSQTEGPESAGSRSVLFALPALGVPQLSGLRSVAPLPGRRKTGRLCSSGGDPRREPVPKQGGAPPRTADRGPSLRPRQAWGCKALPVNPEGVPRRHPHTCAHPVPASSGECPGTAPSWAGSCPSVAGDAQGSLGRCSGRGASGRERAMLRRRHVFTVEQLGSRDGASKDLAPGCVVPGVTSTYRRIPDAAYGCSLDFRKREGELRRLGRQMPLFKLASQDSGMEMVVGDSPLAILPGLSQDSLNLEPRGSPELSAQRGRLLASRKLEQVLERSRRLPRLPGQRHSLQLPIKTECGVSFCAAGGQGSTEAETKLEAGLEVTEVVEGMAPEAWACLPGQGLRYLEHLCLVLEQMARLQQFYLQLQTERSHGGPEVERSDVAPSPSPLQASGNGVQEAGELLSQTKETGEEAVSASNVGKLGANPPRLPEVPMEPTHSFSPSQGYKDLSHWDKVKVLLNRIRWRSSRHSEHPAPPDRSTPTIESRHLSERPPYHPPQKTFIPSLVVKKSRAKNLSVC</sequence>
<accession>A0AC58L278</accession>
<name>A0AC58L278_CASCN</name>
<keyword evidence="1" id="KW-1185">Reference proteome</keyword>
<evidence type="ECO:0000313" key="1">
    <source>
        <dbReference type="Proteomes" id="UP001732720"/>
    </source>
</evidence>
<proteinExistence type="predicted"/>